<proteinExistence type="inferred from homology"/>
<evidence type="ECO:0008006" key="9">
    <source>
        <dbReference type="Google" id="ProtNLM"/>
    </source>
</evidence>
<evidence type="ECO:0000256" key="3">
    <source>
        <dbReference type="ARBA" id="ARBA00023157"/>
    </source>
</evidence>
<dbReference type="Pfam" id="PF09294">
    <property type="entry name" value="Interfer-bind"/>
    <property type="match status" value="1"/>
</dbReference>
<dbReference type="GO" id="GO:0019221">
    <property type="term" value="P:cytokine-mediated signaling pathway"/>
    <property type="evidence" value="ECO:0000318"/>
    <property type="project" value="GO_Central"/>
</dbReference>
<dbReference type="InterPro" id="IPR015373">
    <property type="entry name" value="Interferon/interleukin_rcp_dom"/>
</dbReference>
<evidence type="ECO:0000259" key="5">
    <source>
        <dbReference type="Pfam" id="PF01108"/>
    </source>
</evidence>
<evidence type="ECO:0000256" key="4">
    <source>
        <dbReference type="ARBA" id="ARBA00023170"/>
    </source>
</evidence>
<evidence type="ECO:0000313" key="8">
    <source>
        <dbReference type="Proteomes" id="UP000018468"/>
    </source>
</evidence>
<dbReference type="InParanoid" id="W5NL55"/>
<comment type="similarity">
    <text evidence="1">Belongs to the type II cytokine receptor family.</text>
</comment>
<dbReference type="GO" id="GO:0004896">
    <property type="term" value="F:cytokine receptor activity"/>
    <property type="evidence" value="ECO:0000318"/>
    <property type="project" value="GO_Central"/>
</dbReference>
<dbReference type="GeneTree" id="ENSGT00940000157314"/>
<dbReference type="InterPro" id="IPR003961">
    <property type="entry name" value="FN3_dom"/>
</dbReference>
<feature type="domain" description="Interferon/interleukin receptor" evidence="6">
    <location>
        <begin position="118"/>
        <end position="222"/>
    </location>
</feature>
<dbReference type="eggNOG" id="ENOG502RPFC">
    <property type="taxonomic scope" value="Eukaryota"/>
</dbReference>
<evidence type="ECO:0000313" key="7">
    <source>
        <dbReference type="Ensembl" id="ENSLOCP00000021364.1"/>
    </source>
</evidence>
<sequence>VSITIICFSEVTFGSAVRQPCEVYFKAYNLRNIVEWRPGNGSENGTRYRVQYAIYGEEKMGKPVWRFPRQCKEVVSTWCDLSEETSDLDEQYYARVKAVGKGPSQWKTTERFNPKLQTSFGPPLLEVATSERALHIKIKGPMRWQKRNTENANSMLAFYPDMKYNVSIYNNVTKQSWSFLLNKNSVEVGMLDYNTQYCVSARSYLTLPFKCDPSKELCVTTPK</sequence>
<evidence type="ECO:0000256" key="2">
    <source>
        <dbReference type="ARBA" id="ARBA00022729"/>
    </source>
</evidence>
<dbReference type="Pfam" id="PF01108">
    <property type="entry name" value="Tissue_fac"/>
    <property type="match status" value="1"/>
</dbReference>
<dbReference type="PANTHER" id="PTHR20859">
    <property type="entry name" value="INTERFERON/INTERLEUKIN RECEPTOR"/>
    <property type="match status" value="1"/>
</dbReference>
<dbReference type="Ensembl" id="ENSLOCT00000021401.1">
    <property type="protein sequence ID" value="ENSLOCP00000021364.1"/>
    <property type="gene ID" value="ENSLOCG00000017272.1"/>
</dbReference>
<organism evidence="7 8">
    <name type="scientific">Lepisosteus oculatus</name>
    <name type="common">Spotted gar</name>
    <dbReference type="NCBI Taxonomy" id="7918"/>
    <lineage>
        <taxon>Eukaryota</taxon>
        <taxon>Metazoa</taxon>
        <taxon>Chordata</taxon>
        <taxon>Craniata</taxon>
        <taxon>Vertebrata</taxon>
        <taxon>Euteleostomi</taxon>
        <taxon>Actinopterygii</taxon>
        <taxon>Neopterygii</taxon>
        <taxon>Holostei</taxon>
        <taxon>Semionotiformes</taxon>
        <taxon>Lepisosteidae</taxon>
        <taxon>Lepisosteus</taxon>
    </lineage>
</organism>
<dbReference type="InterPro" id="IPR050650">
    <property type="entry name" value="Type-II_Cytokine-TF_Rcpt"/>
</dbReference>
<evidence type="ECO:0000259" key="6">
    <source>
        <dbReference type="Pfam" id="PF09294"/>
    </source>
</evidence>
<dbReference type="FunFam" id="2.60.40.10:FF:000348">
    <property type="entry name" value="Interleukin 20 receptor subunit alpha"/>
    <property type="match status" value="1"/>
</dbReference>
<dbReference type="AlphaFoldDB" id="W5NL55"/>
<dbReference type="GO" id="GO:0005886">
    <property type="term" value="C:plasma membrane"/>
    <property type="evidence" value="ECO:0000318"/>
    <property type="project" value="GO_Central"/>
</dbReference>
<reference evidence="7" key="3">
    <citation type="submission" date="2025-09" db="UniProtKB">
        <authorList>
            <consortium name="Ensembl"/>
        </authorList>
    </citation>
    <scope>IDENTIFICATION</scope>
</reference>
<keyword evidence="4" id="KW-0675">Receptor</keyword>
<dbReference type="PANTHER" id="PTHR20859:SF86">
    <property type="entry name" value="INTERLEUKIN-20 RECEPTOR SUBUNIT ALPHA"/>
    <property type="match status" value="1"/>
</dbReference>
<keyword evidence="3" id="KW-1015">Disulfide bond</keyword>
<keyword evidence="8" id="KW-1185">Reference proteome</keyword>
<evidence type="ECO:0000256" key="1">
    <source>
        <dbReference type="ARBA" id="ARBA00005399"/>
    </source>
</evidence>
<keyword evidence="2" id="KW-0732">Signal</keyword>
<dbReference type="STRING" id="7918.ENSLOCP00000021364"/>
<dbReference type="Gene3D" id="2.60.40.10">
    <property type="entry name" value="Immunoglobulins"/>
    <property type="match status" value="2"/>
</dbReference>
<dbReference type="Bgee" id="ENSLOCG00000017272">
    <property type="expression patterns" value="Expressed in pharyngeal gill and 10 other cell types or tissues"/>
</dbReference>
<reference evidence="8" key="1">
    <citation type="submission" date="2011-12" db="EMBL/GenBank/DDBJ databases">
        <title>The Draft Genome of Lepisosteus oculatus.</title>
        <authorList>
            <consortium name="The Broad Institute Genome Assembly &amp; Analysis Group"/>
            <consortium name="Computational R&amp;D Group"/>
            <consortium name="and Sequencing Platform"/>
            <person name="Di Palma F."/>
            <person name="Alfoldi J."/>
            <person name="Johnson J."/>
            <person name="Berlin A."/>
            <person name="Gnerre S."/>
            <person name="Jaffe D."/>
            <person name="MacCallum I."/>
            <person name="Young S."/>
            <person name="Walker B.J."/>
            <person name="Lander E.S."/>
            <person name="Lindblad-Toh K."/>
        </authorList>
    </citation>
    <scope>NUCLEOTIDE SEQUENCE [LARGE SCALE GENOMIC DNA]</scope>
</reference>
<dbReference type="InterPro" id="IPR013783">
    <property type="entry name" value="Ig-like_fold"/>
</dbReference>
<dbReference type="HOGENOM" id="CLU_081158_0_0_1"/>
<dbReference type="OMA" id="DITQMEC"/>
<dbReference type="SUPFAM" id="SSF49265">
    <property type="entry name" value="Fibronectin type III"/>
    <property type="match status" value="2"/>
</dbReference>
<name>W5NL55_LEPOC</name>
<feature type="domain" description="Fibronectin type-III" evidence="5">
    <location>
        <begin position="4"/>
        <end position="102"/>
    </location>
</feature>
<dbReference type="EMBL" id="AHAT01025949">
    <property type="status" value="NOT_ANNOTATED_CDS"/>
    <property type="molecule type" value="Genomic_DNA"/>
</dbReference>
<protein>
    <recommendedName>
        <fullName evidence="9">Fibronectin type-III domain-containing protein</fullName>
    </recommendedName>
</protein>
<reference evidence="7" key="2">
    <citation type="submission" date="2025-08" db="UniProtKB">
        <authorList>
            <consortium name="Ensembl"/>
        </authorList>
    </citation>
    <scope>IDENTIFICATION</scope>
</reference>
<accession>W5NL55</accession>
<dbReference type="Proteomes" id="UP000018468">
    <property type="component" value="Linkage group LG1"/>
</dbReference>
<dbReference type="InterPro" id="IPR036116">
    <property type="entry name" value="FN3_sf"/>
</dbReference>